<dbReference type="PATRIC" id="fig|1227493.4.peg.1634"/>
<reference evidence="2 3" key="1">
    <citation type="journal article" date="2014" name="PLoS Genet.">
        <title>Phylogenetically driven sequencing of extremely halophilic archaea reveals strategies for static and dynamic osmo-response.</title>
        <authorList>
            <person name="Becker E.A."/>
            <person name="Seitzer P.M."/>
            <person name="Tritt A."/>
            <person name="Larsen D."/>
            <person name="Krusor M."/>
            <person name="Yao A.I."/>
            <person name="Wu D."/>
            <person name="Madern D."/>
            <person name="Eisen J.A."/>
            <person name="Darling A.E."/>
            <person name="Facciotti M.T."/>
        </authorList>
    </citation>
    <scope>NUCLEOTIDE SEQUENCE [LARGE SCALE GENOMIC DNA]</scope>
    <source>
        <strain evidence="2 3">JCM 10989</strain>
    </source>
</reference>
<evidence type="ECO:0000313" key="2">
    <source>
        <dbReference type="EMBL" id="ELY92288.1"/>
    </source>
</evidence>
<dbReference type="Proteomes" id="UP000011519">
    <property type="component" value="Unassembled WGS sequence"/>
</dbReference>
<protein>
    <submittedName>
        <fullName evidence="2">Chromosome partitioning protein SojC</fullName>
    </submittedName>
</protein>
<accession>M0A4L0</accession>
<feature type="compositionally biased region" description="Polar residues" evidence="1">
    <location>
        <begin position="111"/>
        <end position="120"/>
    </location>
</feature>
<dbReference type="EMBL" id="AOIM01000021">
    <property type="protein sequence ID" value="ELY92288.1"/>
    <property type="molecule type" value="Genomic_DNA"/>
</dbReference>
<name>M0A4L0_9EURY</name>
<evidence type="ECO:0000256" key="1">
    <source>
        <dbReference type="SAM" id="MobiDB-lite"/>
    </source>
</evidence>
<evidence type="ECO:0000313" key="3">
    <source>
        <dbReference type="Proteomes" id="UP000011519"/>
    </source>
</evidence>
<feature type="region of interest" description="Disordered" evidence="1">
    <location>
        <begin position="99"/>
        <end position="120"/>
    </location>
</feature>
<feature type="compositionally biased region" description="Basic and acidic residues" evidence="1">
    <location>
        <begin position="99"/>
        <end position="108"/>
    </location>
</feature>
<dbReference type="AlphaFoldDB" id="M0A4L0"/>
<proteinExistence type="predicted"/>
<dbReference type="STRING" id="1227493.C483_08247"/>
<gene>
    <name evidence="2" type="ORF">C483_08247</name>
</gene>
<comment type="caution">
    <text evidence="2">The sequence shown here is derived from an EMBL/GenBank/DDBJ whole genome shotgun (WGS) entry which is preliminary data.</text>
</comment>
<sequence>MCAVTVSWLSVSTWLATSRLDLVSRLNLRVLHARASDEATDLADVLLSDKTIDSIVKNPVHRFDFVPRLHLESVTDALSTDSVLASDLKIKQELVDEHLGDRHQRDGPTEAANSTHWCDR</sequence>
<keyword evidence="3" id="KW-1185">Reference proteome</keyword>
<organism evidence="2 3">
    <name type="scientific">Natrialba hulunbeirensis JCM 10989</name>
    <dbReference type="NCBI Taxonomy" id="1227493"/>
    <lineage>
        <taxon>Archaea</taxon>
        <taxon>Methanobacteriati</taxon>
        <taxon>Methanobacteriota</taxon>
        <taxon>Stenosarchaea group</taxon>
        <taxon>Halobacteria</taxon>
        <taxon>Halobacteriales</taxon>
        <taxon>Natrialbaceae</taxon>
        <taxon>Natrialba</taxon>
    </lineage>
</organism>